<keyword evidence="2" id="KW-1185">Reference proteome</keyword>
<sequence>MRVTIFLMFMMSLTLLHGQEVAKSNWIIGPSIGYQHQEKSFLKASLWALKDIGYANYLRFDAGVNMTFQDKKAYFIPELGATYYLSAKGVWPFIKAELTPYTVTPKVGLGVFNILEAAIGYGFDIKQKDPLPPIKGFNFSMGLSIPLNYHLR</sequence>
<evidence type="ECO:0000313" key="2">
    <source>
        <dbReference type="Proteomes" id="UP000295197"/>
    </source>
</evidence>
<evidence type="ECO:0000313" key="1">
    <source>
        <dbReference type="EMBL" id="TCV12930.1"/>
    </source>
</evidence>
<proteinExistence type="predicted"/>
<dbReference type="EMBL" id="SMBZ01000021">
    <property type="protein sequence ID" value="TCV12930.1"/>
    <property type="molecule type" value="Genomic_DNA"/>
</dbReference>
<evidence type="ECO:0008006" key="3">
    <source>
        <dbReference type="Google" id="ProtNLM"/>
    </source>
</evidence>
<organism evidence="1 2">
    <name type="scientific">Sphingobacterium alimentarium</name>
    <dbReference type="NCBI Taxonomy" id="797292"/>
    <lineage>
        <taxon>Bacteria</taxon>
        <taxon>Pseudomonadati</taxon>
        <taxon>Bacteroidota</taxon>
        <taxon>Sphingobacteriia</taxon>
        <taxon>Sphingobacteriales</taxon>
        <taxon>Sphingobacteriaceae</taxon>
        <taxon>Sphingobacterium</taxon>
    </lineage>
</organism>
<gene>
    <name evidence="1" type="ORF">EDC17_102147</name>
</gene>
<protein>
    <recommendedName>
        <fullName evidence="3">Outer membrane protein with beta-barrel domain</fullName>
    </recommendedName>
</protein>
<dbReference type="OrthoDB" id="708993at2"/>
<dbReference type="AlphaFoldDB" id="A0A4V2VU72"/>
<dbReference type="RefSeq" id="WP_132777777.1">
    <property type="nucleotide sequence ID" value="NZ_SMBZ01000021.1"/>
</dbReference>
<reference evidence="1 2" key="1">
    <citation type="submission" date="2019-03" db="EMBL/GenBank/DDBJ databases">
        <title>Genomic Encyclopedia of Type Strains, Phase IV (KMG-IV): sequencing the most valuable type-strain genomes for metagenomic binning, comparative biology and taxonomic classification.</title>
        <authorList>
            <person name="Goeker M."/>
        </authorList>
    </citation>
    <scope>NUCLEOTIDE SEQUENCE [LARGE SCALE GENOMIC DNA]</scope>
    <source>
        <strain evidence="1 2">DSM 22362</strain>
    </source>
</reference>
<dbReference type="Proteomes" id="UP000295197">
    <property type="component" value="Unassembled WGS sequence"/>
</dbReference>
<name>A0A4V2VU72_9SPHI</name>
<comment type="caution">
    <text evidence="1">The sequence shown here is derived from an EMBL/GenBank/DDBJ whole genome shotgun (WGS) entry which is preliminary data.</text>
</comment>
<accession>A0A4V2VU72</accession>